<comment type="caution">
    <text evidence="1">The sequence shown here is derived from an EMBL/GenBank/DDBJ whole genome shotgun (WGS) entry which is preliminary data.</text>
</comment>
<dbReference type="EMBL" id="SJPN01000002">
    <property type="protein sequence ID" value="TWU06205.1"/>
    <property type="molecule type" value="Genomic_DNA"/>
</dbReference>
<organism evidence="1 2">
    <name type="scientific">Stieleria varia</name>
    <dbReference type="NCBI Taxonomy" id="2528005"/>
    <lineage>
        <taxon>Bacteria</taxon>
        <taxon>Pseudomonadati</taxon>
        <taxon>Planctomycetota</taxon>
        <taxon>Planctomycetia</taxon>
        <taxon>Pirellulales</taxon>
        <taxon>Pirellulaceae</taxon>
        <taxon>Stieleria</taxon>
    </lineage>
</organism>
<accession>A0A5C6B1L6</accession>
<evidence type="ECO:0000313" key="1">
    <source>
        <dbReference type="EMBL" id="TWU06205.1"/>
    </source>
</evidence>
<gene>
    <name evidence="1" type="ORF">Pla52n_19250</name>
</gene>
<evidence type="ECO:0000313" key="2">
    <source>
        <dbReference type="Proteomes" id="UP000320176"/>
    </source>
</evidence>
<name>A0A5C6B1L6_9BACT</name>
<keyword evidence="2" id="KW-1185">Reference proteome</keyword>
<proteinExistence type="predicted"/>
<reference evidence="1 2" key="1">
    <citation type="submission" date="2019-02" db="EMBL/GenBank/DDBJ databases">
        <title>Deep-cultivation of Planctomycetes and their phenomic and genomic characterization uncovers novel biology.</title>
        <authorList>
            <person name="Wiegand S."/>
            <person name="Jogler M."/>
            <person name="Boedeker C."/>
            <person name="Pinto D."/>
            <person name="Vollmers J."/>
            <person name="Rivas-Marin E."/>
            <person name="Kohn T."/>
            <person name="Peeters S.H."/>
            <person name="Heuer A."/>
            <person name="Rast P."/>
            <person name="Oberbeckmann S."/>
            <person name="Bunk B."/>
            <person name="Jeske O."/>
            <person name="Meyerdierks A."/>
            <person name="Storesund J.E."/>
            <person name="Kallscheuer N."/>
            <person name="Luecker S."/>
            <person name="Lage O.M."/>
            <person name="Pohl T."/>
            <person name="Merkel B.J."/>
            <person name="Hornburger P."/>
            <person name="Mueller R.-W."/>
            <person name="Bruemmer F."/>
            <person name="Labrenz M."/>
            <person name="Spormann A.M."/>
            <person name="Op Den Camp H."/>
            <person name="Overmann J."/>
            <person name="Amann R."/>
            <person name="Jetten M.S.M."/>
            <person name="Mascher T."/>
            <person name="Medema M.H."/>
            <person name="Devos D.P."/>
            <person name="Kaster A.-K."/>
            <person name="Ovreas L."/>
            <person name="Rohde M."/>
            <person name="Galperin M.Y."/>
            <person name="Jogler C."/>
        </authorList>
    </citation>
    <scope>NUCLEOTIDE SEQUENCE [LARGE SCALE GENOMIC DNA]</scope>
    <source>
        <strain evidence="1 2">Pla52n</strain>
    </source>
</reference>
<dbReference type="AlphaFoldDB" id="A0A5C6B1L6"/>
<sequence length="42" mass="4660">MKQFDHEKLNVYQESGNGKASLVDVVSMLVGLIRANSPDRNV</sequence>
<protein>
    <submittedName>
        <fullName evidence="1">Uncharacterized protein</fullName>
    </submittedName>
</protein>
<dbReference type="Proteomes" id="UP000320176">
    <property type="component" value="Unassembled WGS sequence"/>
</dbReference>